<dbReference type="PROSITE" id="PS51004">
    <property type="entry name" value="SEMA"/>
    <property type="match status" value="1"/>
</dbReference>
<organism evidence="4 5">
    <name type="scientific">Holothuria leucospilota</name>
    <name type="common">Black long sea cucumber</name>
    <name type="synonym">Mertensiothuria leucospilota</name>
    <dbReference type="NCBI Taxonomy" id="206669"/>
    <lineage>
        <taxon>Eukaryota</taxon>
        <taxon>Metazoa</taxon>
        <taxon>Echinodermata</taxon>
        <taxon>Eleutherozoa</taxon>
        <taxon>Echinozoa</taxon>
        <taxon>Holothuroidea</taxon>
        <taxon>Aspidochirotacea</taxon>
        <taxon>Aspidochirotida</taxon>
        <taxon>Holothuriidae</taxon>
        <taxon>Holothuria</taxon>
    </lineage>
</organism>
<dbReference type="AlphaFoldDB" id="A0A9Q1CJI8"/>
<reference evidence="4" key="1">
    <citation type="submission" date="2021-10" db="EMBL/GenBank/DDBJ databases">
        <title>Tropical sea cucumber genome reveals ecological adaptation and Cuvierian tubules defense mechanism.</title>
        <authorList>
            <person name="Chen T."/>
        </authorList>
    </citation>
    <scope>NUCLEOTIDE SEQUENCE</scope>
    <source>
        <strain evidence="4">Nanhai2018</strain>
        <tissue evidence="4">Muscle</tissue>
    </source>
</reference>
<dbReference type="InterPro" id="IPR001627">
    <property type="entry name" value="Semap_dom"/>
</dbReference>
<dbReference type="InterPro" id="IPR031148">
    <property type="entry name" value="Plexin"/>
</dbReference>
<comment type="caution">
    <text evidence="4">The sequence shown here is derived from an EMBL/GenBank/DDBJ whole genome shotgun (WGS) entry which is preliminary data.</text>
</comment>
<evidence type="ECO:0000256" key="2">
    <source>
        <dbReference type="SAM" id="SignalP"/>
    </source>
</evidence>
<evidence type="ECO:0000259" key="3">
    <source>
        <dbReference type="PROSITE" id="PS51004"/>
    </source>
</evidence>
<name>A0A9Q1CJI8_HOLLE</name>
<proteinExistence type="predicted"/>
<feature type="chain" id="PRO_5040229220" evidence="2">
    <location>
        <begin position="32"/>
        <end position="412"/>
    </location>
</feature>
<keyword evidence="2" id="KW-0732">Signal</keyword>
<dbReference type="EMBL" id="JAIZAY010000002">
    <property type="protein sequence ID" value="KAJ8046466.1"/>
    <property type="molecule type" value="Genomic_DNA"/>
</dbReference>
<protein>
    <submittedName>
        <fullName evidence="4">Plexin-A1</fullName>
    </submittedName>
</protein>
<feature type="signal peptide" evidence="2">
    <location>
        <begin position="1"/>
        <end position="31"/>
    </location>
</feature>
<evidence type="ECO:0000313" key="4">
    <source>
        <dbReference type="EMBL" id="KAJ8046466.1"/>
    </source>
</evidence>
<evidence type="ECO:0000313" key="5">
    <source>
        <dbReference type="Proteomes" id="UP001152320"/>
    </source>
</evidence>
<dbReference type="InterPro" id="IPR015943">
    <property type="entry name" value="WD40/YVTN_repeat-like_dom_sf"/>
</dbReference>
<sequence length="412" mass="45358">MMQAYHRSRKMEGTRLVCWVVLLISFCGGLCQQCSNPISADSSLYVENSFLSLEEENKTLTLLTVHSDNIYTAGNNGLFHLSQNLEVESRHVTQGEENIYKILEVSESLGKLVACSSGGNRGCQLRNLGDVSVNSSSTNTALHENIVASGEFRTLGMIAPGESGAGSSLYVARSIDLNGDDGTVRPIFERKLMGSGNDDRQTNDMSASVKTSFVIYYSDVFSYDGFVYYLASQRDDATRDDTSSPIVSKLSRICQNDQSEELKAFAELQLACIGEDGSLYSITQSAQQIGNDLFIVFNKNGEELHEYDPQPQSALCVYNMTEIEGKFEENSYACACNNGGTEDNSQNNYLSRAVCGLLFIEVRVSTLNKTATNGVTHIIDSIQVIHVITVTNIDSHHQLSNVIHMESIFLHF</sequence>
<comment type="caution">
    <text evidence="1">Lacks conserved residue(s) required for the propagation of feature annotation.</text>
</comment>
<dbReference type="GO" id="GO:0008360">
    <property type="term" value="P:regulation of cell shape"/>
    <property type="evidence" value="ECO:0007669"/>
    <property type="project" value="TreeGrafter"/>
</dbReference>
<dbReference type="GO" id="GO:0050772">
    <property type="term" value="P:positive regulation of axonogenesis"/>
    <property type="evidence" value="ECO:0007669"/>
    <property type="project" value="TreeGrafter"/>
</dbReference>
<accession>A0A9Q1CJI8</accession>
<dbReference type="Gene3D" id="2.130.10.10">
    <property type="entry name" value="YVTN repeat-like/Quinoprotein amine dehydrogenase"/>
    <property type="match status" value="1"/>
</dbReference>
<dbReference type="GO" id="GO:0030334">
    <property type="term" value="P:regulation of cell migration"/>
    <property type="evidence" value="ECO:0007669"/>
    <property type="project" value="TreeGrafter"/>
</dbReference>
<dbReference type="GO" id="GO:0007162">
    <property type="term" value="P:negative regulation of cell adhesion"/>
    <property type="evidence" value="ECO:0007669"/>
    <property type="project" value="TreeGrafter"/>
</dbReference>
<evidence type="ECO:0000256" key="1">
    <source>
        <dbReference type="PROSITE-ProRule" id="PRU00352"/>
    </source>
</evidence>
<dbReference type="SMART" id="SM00630">
    <property type="entry name" value="Sema"/>
    <property type="match status" value="1"/>
</dbReference>
<dbReference type="InterPro" id="IPR036352">
    <property type="entry name" value="Semap_dom_sf"/>
</dbReference>
<dbReference type="PANTHER" id="PTHR22625">
    <property type="entry name" value="PLEXIN"/>
    <property type="match status" value="1"/>
</dbReference>
<gene>
    <name evidence="4" type="ORF">HOLleu_05140</name>
</gene>
<dbReference type="GO" id="GO:0017154">
    <property type="term" value="F:semaphorin receptor activity"/>
    <property type="evidence" value="ECO:0007669"/>
    <property type="project" value="InterPro"/>
</dbReference>
<keyword evidence="5" id="KW-1185">Reference proteome</keyword>
<feature type="domain" description="Sema" evidence="3">
    <location>
        <begin position="1"/>
        <end position="412"/>
    </location>
</feature>
<dbReference type="Proteomes" id="UP001152320">
    <property type="component" value="Chromosome 2"/>
</dbReference>
<dbReference type="GO" id="GO:0002116">
    <property type="term" value="C:semaphorin receptor complex"/>
    <property type="evidence" value="ECO:0007669"/>
    <property type="project" value="TreeGrafter"/>
</dbReference>
<dbReference type="PANTHER" id="PTHR22625:SF44">
    <property type="entry name" value="PLEXIN-B"/>
    <property type="match status" value="1"/>
</dbReference>
<dbReference type="GO" id="GO:0005886">
    <property type="term" value="C:plasma membrane"/>
    <property type="evidence" value="ECO:0007669"/>
    <property type="project" value="TreeGrafter"/>
</dbReference>
<dbReference type="SUPFAM" id="SSF101912">
    <property type="entry name" value="Sema domain"/>
    <property type="match status" value="1"/>
</dbReference>
<dbReference type="OrthoDB" id="125363at2759"/>